<accession>A0A250JUZ3</accession>
<dbReference type="Gene3D" id="2.40.360.20">
    <property type="match status" value="1"/>
</dbReference>
<feature type="signal peptide" evidence="2">
    <location>
        <begin position="1"/>
        <end position="18"/>
    </location>
</feature>
<protein>
    <submittedName>
        <fullName evidence="3">Lipoprotein</fullName>
    </submittedName>
</protein>
<evidence type="ECO:0000256" key="2">
    <source>
        <dbReference type="SAM" id="SignalP"/>
    </source>
</evidence>
<dbReference type="Proteomes" id="UP000217343">
    <property type="component" value="Chromosome"/>
</dbReference>
<evidence type="ECO:0000313" key="4">
    <source>
        <dbReference type="Proteomes" id="UP000217343"/>
    </source>
</evidence>
<keyword evidence="4" id="KW-1185">Reference proteome</keyword>
<dbReference type="RefSeq" id="WP_043710821.1">
    <property type="nucleotide sequence ID" value="NZ_CP022203.1"/>
</dbReference>
<dbReference type="KEGG" id="mmas:MYMAC_002541"/>
<gene>
    <name evidence="3" type="ORF">MYMAC_002541</name>
</gene>
<sequence length="261" mass="28493">MRRSWVAVFAAGWLVACGGNSLPAGDAQDPTPGGGLPGEPVNPGGPGGQGNGEEPTGTQTLWPLTTGSTWVYDIQDPVEGNFQKQVTVVGPGEVPGQPGINAVQVHSRQDRVLNNVLYEEYSWQVELTNGLVVRLREDDHRDGQQVRSTTWSPATVKSVARVPDALPWTYKSDVLEHIILGDGSRDEKSPTYIWKVLETGVTVTTKAGTFTNAVKIQRDKVNDNGEVKQDKTRFYWLVPGIGKVREEGERTEDLASYDIKP</sequence>
<keyword evidence="3" id="KW-0449">Lipoprotein</keyword>
<organism evidence="3 4">
    <name type="scientific">Corallococcus macrosporus DSM 14697</name>
    <dbReference type="NCBI Taxonomy" id="1189310"/>
    <lineage>
        <taxon>Bacteria</taxon>
        <taxon>Pseudomonadati</taxon>
        <taxon>Myxococcota</taxon>
        <taxon>Myxococcia</taxon>
        <taxon>Myxococcales</taxon>
        <taxon>Cystobacterineae</taxon>
        <taxon>Myxococcaceae</taxon>
        <taxon>Corallococcus</taxon>
    </lineage>
</organism>
<dbReference type="EMBL" id="CP022203">
    <property type="protein sequence ID" value="ATB46936.1"/>
    <property type="molecule type" value="Genomic_DNA"/>
</dbReference>
<feature type="region of interest" description="Disordered" evidence="1">
    <location>
        <begin position="24"/>
        <end position="61"/>
    </location>
</feature>
<reference evidence="3 4" key="1">
    <citation type="submission" date="2017-06" db="EMBL/GenBank/DDBJ databases">
        <title>Sequencing and comparative analysis of myxobacterial genomes.</title>
        <authorList>
            <person name="Rupp O."/>
            <person name="Goesmann A."/>
            <person name="Sogaard-Andersen L."/>
        </authorList>
    </citation>
    <scope>NUCLEOTIDE SEQUENCE [LARGE SCALE GENOMIC DNA]</scope>
    <source>
        <strain evidence="3 4">DSM 14697</strain>
    </source>
</reference>
<dbReference type="OrthoDB" id="5381512at2"/>
<evidence type="ECO:0000256" key="1">
    <source>
        <dbReference type="SAM" id="MobiDB-lite"/>
    </source>
</evidence>
<dbReference type="PROSITE" id="PS51257">
    <property type="entry name" value="PROKAR_LIPOPROTEIN"/>
    <property type="match status" value="1"/>
</dbReference>
<dbReference type="AlphaFoldDB" id="A0A250JUZ3"/>
<evidence type="ECO:0000313" key="3">
    <source>
        <dbReference type="EMBL" id="ATB46936.1"/>
    </source>
</evidence>
<keyword evidence="2" id="KW-0732">Signal</keyword>
<proteinExistence type="predicted"/>
<feature type="chain" id="PRO_5012445277" evidence="2">
    <location>
        <begin position="19"/>
        <end position="261"/>
    </location>
</feature>
<name>A0A250JUZ3_9BACT</name>